<dbReference type="EMBL" id="AAXW01000088">
    <property type="protein sequence ID" value="EAZ88359.1"/>
    <property type="molecule type" value="Genomic_DNA"/>
</dbReference>
<dbReference type="Proteomes" id="UP000003781">
    <property type="component" value="Unassembled WGS sequence"/>
</dbReference>
<comment type="caution">
    <text evidence="2">The sequence shown here is derived from an EMBL/GenBank/DDBJ whole genome shotgun (WGS) entry which is preliminary data.</text>
</comment>
<name>A3IYU8_9CHRO</name>
<evidence type="ECO:0000313" key="3">
    <source>
        <dbReference type="Proteomes" id="UP000003781"/>
    </source>
</evidence>
<evidence type="ECO:0000313" key="2">
    <source>
        <dbReference type="EMBL" id="EAZ88359.1"/>
    </source>
</evidence>
<organism evidence="2 3">
    <name type="scientific">Crocosphaera chwakensis CCY0110</name>
    <dbReference type="NCBI Taxonomy" id="391612"/>
    <lineage>
        <taxon>Bacteria</taxon>
        <taxon>Bacillati</taxon>
        <taxon>Cyanobacteriota</taxon>
        <taxon>Cyanophyceae</taxon>
        <taxon>Oscillatoriophycideae</taxon>
        <taxon>Chroococcales</taxon>
        <taxon>Aphanothecaceae</taxon>
        <taxon>Crocosphaera</taxon>
        <taxon>Crocosphaera chwakensis</taxon>
    </lineage>
</organism>
<dbReference type="eggNOG" id="ENOG5030QZU">
    <property type="taxonomic scope" value="Bacteria"/>
</dbReference>
<dbReference type="OrthoDB" id="420760at2"/>
<protein>
    <submittedName>
        <fullName evidence="2">Uncharacterized protein</fullName>
    </submittedName>
</protein>
<keyword evidence="3" id="KW-1185">Reference proteome</keyword>
<reference evidence="2 3" key="1">
    <citation type="submission" date="2007-03" db="EMBL/GenBank/DDBJ databases">
        <authorList>
            <person name="Stal L."/>
            <person name="Ferriera S."/>
            <person name="Johnson J."/>
            <person name="Kravitz S."/>
            <person name="Beeson K."/>
            <person name="Sutton G."/>
            <person name="Rogers Y.-H."/>
            <person name="Friedman R."/>
            <person name="Frazier M."/>
            <person name="Venter J.C."/>
        </authorList>
    </citation>
    <scope>NUCLEOTIDE SEQUENCE [LARGE SCALE GENOMIC DNA]</scope>
    <source>
        <strain evidence="2 3">CCY0110</strain>
    </source>
</reference>
<sequence length="253" mass="29511">MKRIKILYVDTNPETAIQVLKYFNPPQYLPRRFQNRTNDPYKFVFIHCPSYEIALKNLVTYNLDPLAKDRKLIPFDTIFFETKKRVAPDVYSWQKFISDVSKLGVLPDRLNLPYGFIAFGNQGGEPIKDYLMNYGVRKFIKKPFDLEEVKQTLIEYFDIIFGSDRLHIEQRKEDETGLIRRYIRYENTEGALSSVKLPFLQKDTSGSETRLWLRNDPDIVEPEPSSMEMVGFSLDNDESDESVGVSDFSSEAD</sequence>
<gene>
    <name evidence="2" type="ORF">CY0110_31105</name>
</gene>
<proteinExistence type="predicted"/>
<dbReference type="RefSeq" id="WP_008278564.1">
    <property type="nucleotide sequence ID" value="NZ_AAXW01000088.1"/>
</dbReference>
<accession>A3IYU8</accession>
<dbReference type="AlphaFoldDB" id="A3IYU8"/>
<evidence type="ECO:0000256" key="1">
    <source>
        <dbReference type="SAM" id="MobiDB-lite"/>
    </source>
</evidence>
<feature type="region of interest" description="Disordered" evidence="1">
    <location>
        <begin position="217"/>
        <end position="253"/>
    </location>
</feature>